<keyword evidence="3" id="KW-1185">Reference proteome</keyword>
<reference evidence="2 3" key="1">
    <citation type="submission" date="2023-01" db="EMBL/GenBank/DDBJ databases">
        <title>Analysis of 21 Apiospora genomes using comparative genomics revels a genus with tremendous synthesis potential of carbohydrate active enzymes and secondary metabolites.</title>
        <authorList>
            <person name="Sorensen T."/>
        </authorList>
    </citation>
    <scope>NUCLEOTIDE SEQUENCE [LARGE SCALE GENOMIC DNA]</scope>
    <source>
        <strain evidence="2 3">CBS 20057</strain>
    </source>
</reference>
<evidence type="ECO:0000313" key="3">
    <source>
        <dbReference type="Proteomes" id="UP001396898"/>
    </source>
</evidence>
<protein>
    <recommendedName>
        <fullName evidence="4">N-acetyltransferase domain-containing protein</fullName>
    </recommendedName>
</protein>
<evidence type="ECO:0008006" key="4">
    <source>
        <dbReference type="Google" id="ProtNLM"/>
    </source>
</evidence>
<organism evidence="2 3">
    <name type="scientific">Apiospora marii</name>
    <dbReference type="NCBI Taxonomy" id="335849"/>
    <lineage>
        <taxon>Eukaryota</taxon>
        <taxon>Fungi</taxon>
        <taxon>Dikarya</taxon>
        <taxon>Ascomycota</taxon>
        <taxon>Pezizomycotina</taxon>
        <taxon>Sordariomycetes</taxon>
        <taxon>Xylariomycetidae</taxon>
        <taxon>Amphisphaeriales</taxon>
        <taxon>Apiosporaceae</taxon>
        <taxon>Apiospora</taxon>
    </lineage>
</organism>
<proteinExistence type="predicted"/>
<sequence>MPLIKPAAIVGNTDDDLAVLHQNCRVAETMGSGTPLDLVGFDNGMIRDPVQFNLPQPITVAFFVNMKKHTHDVAGFNIHEFSSLEDSEKKLKLIREAADMQADGSFEDKSYQAALEHGDDPQARDAQRTLKRATMMYDLKFSRNRVYYATREKDSKVVGCATVLFVSEEILEKETKNLKEPDGTLKGRPTRPNSPPGDEHEYWIDLFRYIFNEAKILKMTKDTYVKQRDALGTLGKTFYDIGDLVVHQDYRKQNIATRIIEHIVKVHGKDHVITLETSSGHVQSVSSKLGFKEFDSYQVADSNGNTVNSILAKCHPNLQHSQKSHHFRKLPTRSFSGIQKIPMKTSLAPATSVGLSDLPVELVAHILGYLDSYEDLATCLSSSAVFLDGFLYRRNTTLFKVVCRSIGYECLPDALAIVRCPDFSDITDRDEMRTRINSYLTDRASQDPWPCSRKEVVMLCQLDRVIMRFVDDLVRKAKSDNWAAEEGCLPHWADSSFSYCGTASQESTRPAITRAESTRYRRAWLRHELFNKVFIRNKAPSLFRSSQQSRLLLDDLEMWEIVGIQAIHMHLKDLHMMMLDSLYDEIQSLLLNTAAQPSIPGRLNSGHDQANMVGLRDVADDVFPYLHWSTRSELLRSLAEDDIASIYNRIRSGHDGFRHELRVRGSPLRHNDIMKACAYREEKLLRAGHTPSATFPGPTDSWEAGLRPINSIIVHERVGNTDIRGFKFFSFPCIATKGLVFLDGPIDTRAAFRAEYQVSSVRELEAQEDSWVEEFDDEYSAFIEAFNGLCINKDVLASFQANHGATANTN</sequence>
<accession>A0ABR1RE10</accession>
<dbReference type="InterPro" id="IPR036047">
    <property type="entry name" value="F-box-like_dom_sf"/>
</dbReference>
<dbReference type="SUPFAM" id="SSF55729">
    <property type="entry name" value="Acyl-CoA N-acyltransferases (Nat)"/>
    <property type="match status" value="1"/>
</dbReference>
<dbReference type="Gene3D" id="3.40.630.30">
    <property type="match status" value="1"/>
</dbReference>
<dbReference type="EMBL" id="JAQQWI010000016">
    <property type="protein sequence ID" value="KAK8008745.1"/>
    <property type="molecule type" value="Genomic_DNA"/>
</dbReference>
<dbReference type="InterPro" id="IPR016181">
    <property type="entry name" value="Acyl_CoA_acyltransferase"/>
</dbReference>
<comment type="caution">
    <text evidence="2">The sequence shown here is derived from an EMBL/GenBank/DDBJ whole genome shotgun (WGS) entry which is preliminary data.</text>
</comment>
<name>A0ABR1RE10_9PEZI</name>
<evidence type="ECO:0000313" key="2">
    <source>
        <dbReference type="EMBL" id="KAK8008745.1"/>
    </source>
</evidence>
<gene>
    <name evidence="2" type="ORF">PG991_011296</name>
</gene>
<dbReference type="SUPFAM" id="SSF81383">
    <property type="entry name" value="F-box domain"/>
    <property type="match status" value="1"/>
</dbReference>
<feature type="region of interest" description="Disordered" evidence="1">
    <location>
        <begin position="177"/>
        <end position="197"/>
    </location>
</feature>
<evidence type="ECO:0000256" key="1">
    <source>
        <dbReference type="SAM" id="MobiDB-lite"/>
    </source>
</evidence>
<dbReference type="Proteomes" id="UP001396898">
    <property type="component" value="Unassembled WGS sequence"/>
</dbReference>